<reference evidence="2 3" key="1">
    <citation type="submission" date="2016-03" db="EMBL/GenBank/DDBJ databases">
        <title>Whole genome sequencing of Grifola frondosa 9006-11.</title>
        <authorList>
            <person name="Min B."/>
            <person name="Park H."/>
            <person name="Kim J.-G."/>
            <person name="Cho H."/>
            <person name="Oh Y.-L."/>
            <person name="Kong W.-S."/>
            <person name="Choi I.-G."/>
        </authorList>
    </citation>
    <scope>NUCLEOTIDE SEQUENCE [LARGE SCALE GENOMIC DNA]</scope>
    <source>
        <strain evidence="2 3">9006-11</strain>
    </source>
</reference>
<dbReference type="AlphaFoldDB" id="A0A1C7M3M2"/>
<feature type="region of interest" description="Disordered" evidence="1">
    <location>
        <begin position="1"/>
        <end position="24"/>
    </location>
</feature>
<gene>
    <name evidence="2" type="ORF">A0H81_08915</name>
</gene>
<evidence type="ECO:0000313" key="2">
    <source>
        <dbReference type="EMBL" id="OBZ71563.1"/>
    </source>
</evidence>
<dbReference type="OrthoDB" id="9970474at2759"/>
<comment type="caution">
    <text evidence="2">The sequence shown here is derived from an EMBL/GenBank/DDBJ whole genome shotgun (WGS) entry which is preliminary data.</text>
</comment>
<dbReference type="OMA" id="GTDQWCS"/>
<dbReference type="PANTHER" id="PTHR40518">
    <property type="entry name" value="ACETOACETATE DECARBOXYLASE"/>
    <property type="match status" value="1"/>
</dbReference>
<dbReference type="InterPro" id="IPR023375">
    <property type="entry name" value="ADC_dom_sf"/>
</dbReference>
<dbReference type="Proteomes" id="UP000092993">
    <property type="component" value="Unassembled WGS sequence"/>
</dbReference>
<accession>A0A1C7M3M2</accession>
<dbReference type="Gene3D" id="2.40.400.10">
    <property type="entry name" value="Acetoacetate decarboxylase-like"/>
    <property type="match status" value="1"/>
</dbReference>
<organism evidence="2 3">
    <name type="scientific">Grifola frondosa</name>
    <name type="common">Maitake</name>
    <name type="synonym">Polyporus frondosus</name>
    <dbReference type="NCBI Taxonomy" id="5627"/>
    <lineage>
        <taxon>Eukaryota</taxon>
        <taxon>Fungi</taxon>
        <taxon>Dikarya</taxon>
        <taxon>Basidiomycota</taxon>
        <taxon>Agaricomycotina</taxon>
        <taxon>Agaricomycetes</taxon>
        <taxon>Polyporales</taxon>
        <taxon>Grifolaceae</taxon>
        <taxon>Grifola</taxon>
    </lineage>
</organism>
<sequence length="273" mass="30859">MQDNDLMPHVESSPAPWDLKAESRNETVSVPGQFNDIDTTLSQTTTEEGAFRGGMGFVMIVRYTDSPVGPYDELMMVPGDFKNPSGTQRPRISRIFVSTLASVYNGRRNWNIPKELANFTFTSNPNDHRITEMRVFAATSYSPVTYATKPFFAVNIKSVMWPFPAIPMNLKYSPVSMTLVQPPLDAAQDSSRPWLIGTSEWNMFTLVDYKGRVKPVRWEGAIEDDDAVSRRRTRGKMANGKEFPDVTPYRVGIFWQDVTMKFLEGTVPGLPHM</sequence>
<dbReference type="PANTHER" id="PTHR40518:SF1">
    <property type="entry name" value="ACETOACETATE DECARBOXYLASE"/>
    <property type="match status" value="1"/>
</dbReference>
<name>A0A1C7M3M2_GRIFR</name>
<evidence type="ECO:0000313" key="3">
    <source>
        <dbReference type="Proteomes" id="UP000092993"/>
    </source>
</evidence>
<dbReference type="EMBL" id="LUGG01000011">
    <property type="protein sequence ID" value="OBZ71563.1"/>
    <property type="molecule type" value="Genomic_DNA"/>
</dbReference>
<dbReference type="SUPFAM" id="SSF160104">
    <property type="entry name" value="Acetoacetate decarboxylase-like"/>
    <property type="match status" value="1"/>
</dbReference>
<proteinExistence type="predicted"/>
<evidence type="ECO:0000256" key="1">
    <source>
        <dbReference type="SAM" id="MobiDB-lite"/>
    </source>
</evidence>
<protein>
    <submittedName>
        <fullName evidence="2">Uncharacterized protein</fullName>
    </submittedName>
</protein>
<keyword evidence="3" id="KW-1185">Reference proteome</keyword>